<evidence type="ECO:0000313" key="2">
    <source>
        <dbReference type="Proteomes" id="UP000226442"/>
    </source>
</evidence>
<protein>
    <submittedName>
        <fullName evidence="1">DUF2993 domain-containing protein</fullName>
    </submittedName>
</protein>
<dbReference type="RefSeq" id="WP_096832247.1">
    <property type="nucleotide sequence ID" value="NZ_NXIB02000015.1"/>
</dbReference>
<dbReference type="Pfam" id="PF11209">
    <property type="entry name" value="LmeA"/>
    <property type="match status" value="1"/>
</dbReference>
<dbReference type="Proteomes" id="UP000226442">
    <property type="component" value="Unassembled WGS sequence"/>
</dbReference>
<dbReference type="InterPro" id="IPR021373">
    <property type="entry name" value="DUF2993"/>
</dbReference>
<reference evidence="1" key="1">
    <citation type="submission" date="2017-10" db="EMBL/GenBank/DDBJ databases">
        <title>Draft genome sequence of the planktic cyanobacteria Tychonema bourrellyi isolated from alpine lentic freshwater.</title>
        <authorList>
            <person name="Tett A."/>
            <person name="Armanini F."/>
            <person name="Asnicar F."/>
            <person name="Boscaini A."/>
            <person name="Pasolli E."/>
            <person name="Zolfo M."/>
            <person name="Donati C."/>
            <person name="Salmaso N."/>
            <person name="Segata N."/>
        </authorList>
    </citation>
    <scope>NUCLEOTIDE SEQUENCE</scope>
    <source>
        <strain evidence="1">FEM_GT703</strain>
    </source>
</reference>
<accession>A0A2G4F4F1</accession>
<proteinExistence type="predicted"/>
<name>A0A2G4F4F1_9CYAN</name>
<gene>
    <name evidence="1" type="ORF">CP500_004230</name>
</gene>
<sequence>MVAALFSGTSFQGQSGDRLVSKVAGAAIAALFKRSEKAEANIRVEPVAKLLQGSIDGFDFIGKGMLMYNGLRIEVMELYLQALSIDFGAIFAGQVKLRQPTQASMRVVLSKSDLTTSFNTPFVVEKLQRLSYQDKSLLFQNTEVSFGADKSIRLQSQVIVGHSSESVKIDITAQLQVEERRKIQFVSVTYGGDEAAVDLAKAIIVHVNNLLDLDKFALEGTQLRVDRCRVQNDELVFYGWAGIDHFPKGKP</sequence>
<organism evidence="1 2">
    <name type="scientific">Tychonema bourrellyi FEM_GT703</name>
    <dbReference type="NCBI Taxonomy" id="2040638"/>
    <lineage>
        <taxon>Bacteria</taxon>
        <taxon>Bacillati</taxon>
        <taxon>Cyanobacteriota</taxon>
        <taxon>Cyanophyceae</taxon>
        <taxon>Oscillatoriophycideae</taxon>
        <taxon>Oscillatoriales</taxon>
        <taxon>Microcoleaceae</taxon>
        <taxon>Tychonema</taxon>
    </lineage>
</organism>
<keyword evidence="2" id="KW-1185">Reference proteome</keyword>
<dbReference type="OrthoDB" id="507589at2"/>
<comment type="caution">
    <text evidence="1">The sequence shown here is derived from an EMBL/GenBank/DDBJ whole genome shotgun (WGS) entry which is preliminary data.</text>
</comment>
<dbReference type="AlphaFoldDB" id="A0A2G4F4F1"/>
<evidence type="ECO:0000313" key="1">
    <source>
        <dbReference type="EMBL" id="PHX56626.1"/>
    </source>
</evidence>
<dbReference type="EMBL" id="NXIB02000015">
    <property type="protein sequence ID" value="PHX56626.1"/>
    <property type="molecule type" value="Genomic_DNA"/>
</dbReference>